<dbReference type="InterPro" id="IPR016032">
    <property type="entry name" value="Sig_transdc_resp-reg_C-effctor"/>
</dbReference>
<dbReference type="Gene3D" id="3.40.50.2300">
    <property type="match status" value="1"/>
</dbReference>
<dbReference type="RefSeq" id="WP_188796102.1">
    <property type="nucleotide sequence ID" value="NZ_BMJA01000003.1"/>
</dbReference>
<dbReference type="InterPro" id="IPR058245">
    <property type="entry name" value="NreC/VraR/RcsB-like_REC"/>
</dbReference>
<dbReference type="GO" id="GO:0003677">
    <property type="term" value="F:DNA binding"/>
    <property type="evidence" value="ECO:0007669"/>
    <property type="project" value="UniProtKB-KW"/>
</dbReference>
<dbReference type="InterPro" id="IPR001789">
    <property type="entry name" value="Sig_transdc_resp-reg_receiver"/>
</dbReference>
<dbReference type="SMART" id="SM00448">
    <property type="entry name" value="REC"/>
    <property type="match status" value="1"/>
</dbReference>
<evidence type="ECO:0000259" key="5">
    <source>
        <dbReference type="PROSITE" id="PS50110"/>
    </source>
</evidence>
<evidence type="ECO:0000256" key="2">
    <source>
        <dbReference type="ARBA" id="ARBA00023125"/>
    </source>
</evidence>
<dbReference type="PANTHER" id="PTHR43214:SF17">
    <property type="entry name" value="TRANSCRIPTIONAL REGULATORY PROTEIN RCSB"/>
    <property type="match status" value="1"/>
</dbReference>
<dbReference type="Proteomes" id="UP000620046">
    <property type="component" value="Unassembled WGS sequence"/>
</dbReference>
<evidence type="ECO:0000256" key="1">
    <source>
        <dbReference type="ARBA" id="ARBA00022553"/>
    </source>
</evidence>
<evidence type="ECO:0000313" key="7">
    <source>
        <dbReference type="Proteomes" id="UP000620046"/>
    </source>
</evidence>
<dbReference type="Gene3D" id="1.10.10.10">
    <property type="entry name" value="Winged helix-like DNA-binding domain superfamily/Winged helix DNA-binding domain"/>
    <property type="match status" value="1"/>
</dbReference>
<proteinExistence type="predicted"/>
<dbReference type="CDD" id="cd17535">
    <property type="entry name" value="REC_NarL-like"/>
    <property type="match status" value="1"/>
</dbReference>
<keyword evidence="2 6" id="KW-0238">DNA-binding</keyword>
<dbReference type="PANTHER" id="PTHR43214">
    <property type="entry name" value="TWO-COMPONENT RESPONSE REGULATOR"/>
    <property type="match status" value="1"/>
</dbReference>
<dbReference type="InterPro" id="IPR000792">
    <property type="entry name" value="Tscrpt_reg_LuxR_C"/>
</dbReference>
<keyword evidence="7" id="KW-1185">Reference proteome</keyword>
<comment type="caution">
    <text evidence="6">The sequence shown here is derived from an EMBL/GenBank/DDBJ whole genome shotgun (WGS) entry which is preliminary data.</text>
</comment>
<dbReference type="PRINTS" id="PR00038">
    <property type="entry name" value="HTHLUXR"/>
</dbReference>
<organism evidence="6 7">
    <name type="scientific">Dyella nitratireducens</name>
    <dbReference type="NCBI Taxonomy" id="1849580"/>
    <lineage>
        <taxon>Bacteria</taxon>
        <taxon>Pseudomonadati</taxon>
        <taxon>Pseudomonadota</taxon>
        <taxon>Gammaproteobacteria</taxon>
        <taxon>Lysobacterales</taxon>
        <taxon>Rhodanobacteraceae</taxon>
        <taxon>Dyella</taxon>
    </lineage>
</organism>
<evidence type="ECO:0000256" key="3">
    <source>
        <dbReference type="PROSITE-ProRule" id="PRU00169"/>
    </source>
</evidence>
<dbReference type="InterPro" id="IPR036388">
    <property type="entry name" value="WH-like_DNA-bd_sf"/>
</dbReference>
<feature type="domain" description="HTH luxR-type" evidence="4">
    <location>
        <begin position="149"/>
        <end position="214"/>
    </location>
</feature>
<dbReference type="SUPFAM" id="SSF46894">
    <property type="entry name" value="C-terminal effector domain of the bipartite response regulators"/>
    <property type="match status" value="1"/>
</dbReference>
<dbReference type="PROSITE" id="PS50110">
    <property type="entry name" value="RESPONSE_REGULATORY"/>
    <property type="match status" value="1"/>
</dbReference>
<dbReference type="PROSITE" id="PS50043">
    <property type="entry name" value="HTH_LUXR_2"/>
    <property type="match status" value="1"/>
</dbReference>
<feature type="domain" description="Response regulatory" evidence="5">
    <location>
        <begin position="2"/>
        <end position="126"/>
    </location>
</feature>
<dbReference type="EMBL" id="BMJA01000003">
    <property type="protein sequence ID" value="GGA42517.1"/>
    <property type="molecule type" value="Genomic_DNA"/>
</dbReference>
<dbReference type="SMART" id="SM00421">
    <property type="entry name" value="HTH_LUXR"/>
    <property type="match status" value="1"/>
</dbReference>
<dbReference type="InterPro" id="IPR011006">
    <property type="entry name" value="CheY-like_superfamily"/>
</dbReference>
<keyword evidence="1 3" id="KW-0597">Phosphoprotein</keyword>
<accession>A0ABQ1GF79</accession>
<sequence length="217" mass="23853">MQVVIADDHEVVRIGLRTILEQSGEGYKVVGEASTGRGLLKLLAGTRCDLVIVDFLMPEEDETSLALDGVALLHELRRLHPKLPIVVLTMMRNSAIFRTIYQEGVDAVVEKARVVEDMLIALRTVRAGRTYVSKQVGEHLDGYAARSQAGKAVPVLSMREAEVVRMFAQGRSITDIAALTHRSVKTISRQKRSAMEKLGLSSDGQLFEYARTHGLAG</sequence>
<evidence type="ECO:0000259" key="4">
    <source>
        <dbReference type="PROSITE" id="PS50043"/>
    </source>
</evidence>
<dbReference type="InterPro" id="IPR039420">
    <property type="entry name" value="WalR-like"/>
</dbReference>
<dbReference type="SUPFAM" id="SSF52172">
    <property type="entry name" value="CheY-like"/>
    <property type="match status" value="1"/>
</dbReference>
<dbReference type="Pfam" id="PF00196">
    <property type="entry name" value="GerE"/>
    <property type="match status" value="1"/>
</dbReference>
<dbReference type="Pfam" id="PF00072">
    <property type="entry name" value="Response_reg"/>
    <property type="match status" value="1"/>
</dbReference>
<feature type="modified residue" description="4-aspartylphosphate" evidence="3">
    <location>
        <position position="54"/>
    </location>
</feature>
<reference evidence="7" key="1">
    <citation type="journal article" date="2019" name="Int. J. Syst. Evol. Microbiol.">
        <title>The Global Catalogue of Microorganisms (GCM) 10K type strain sequencing project: providing services to taxonomists for standard genome sequencing and annotation.</title>
        <authorList>
            <consortium name="The Broad Institute Genomics Platform"/>
            <consortium name="The Broad Institute Genome Sequencing Center for Infectious Disease"/>
            <person name="Wu L."/>
            <person name="Ma J."/>
        </authorList>
    </citation>
    <scope>NUCLEOTIDE SEQUENCE [LARGE SCALE GENOMIC DNA]</scope>
    <source>
        <strain evidence="7">CGMCC 1.15439</strain>
    </source>
</reference>
<protein>
    <submittedName>
        <fullName evidence="6">DNA-binding response regulator</fullName>
    </submittedName>
</protein>
<evidence type="ECO:0000313" key="6">
    <source>
        <dbReference type="EMBL" id="GGA42517.1"/>
    </source>
</evidence>
<name>A0ABQ1GF79_9GAMM</name>
<gene>
    <name evidence="6" type="primary">rcsB</name>
    <name evidence="6" type="ORF">GCM10010981_34530</name>
</gene>
<dbReference type="CDD" id="cd06170">
    <property type="entry name" value="LuxR_C_like"/>
    <property type="match status" value="1"/>
</dbReference>